<dbReference type="PRINTS" id="PR01790">
    <property type="entry name" value="SMP30FAMILY"/>
</dbReference>
<gene>
    <name evidence="3" type="ORF">GCM10009663_66150</name>
</gene>
<comment type="similarity">
    <text evidence="1">Belongs to the SMP-30/CGR1 family.</text>
</comment>
<dbReference type="Gene3D" id="2.120.10.30">
    <property type="entry name" value="TolB, C-terminal domain"/>
    <property type="match status" value="1"/>
</dbReference>
<protein>
    <submittedName>
        <fullName evidence="3">SMP-30/gluconolactonase/LRE family protein</fullName>
    </submittedName>
</protein>
<accession>A0ABN1U3U1</accession>
<evidence type="ECO:0000313" key="4">
    <source>
        <dbReference type="Proteomes" id="UP001499987"/>
    </source>
</evidence>
<organism evidence="3 4">
    <name type="scientific">Kitasatospora arboriphila</name>
    <dbReference type="NCBI Taxonomy" id="258052"/>
    <lineage>
        <taxon>Bacteria</taxon>
        <taxon>Bacillati</taxon>
        <taxon>Actinomycetota</taxon>
        <taxon>Actinomycetes</taxon>
        <taxon>Kitasatosporales</taxon>
        <taxon>Streptomycetaceae</taxon>
        <taxon>Kitasatospora</taxon>
    </lineage>
</organism>
<comment type="caution">
    <text evidence="3">The sequence shown here is derived from an EMBL/GenBank/DDBJ whole genome shotgun (WGS) entry which is preliminary data.</text>
</comment>
<dbReference type="RefSeq" id="WP_344627395.1">
    <property type="nucleotide sequence ID" value="NZ_BAAALD010000100.1"/>
</dbReference>
<feature type="domain" description="SMP-30/Gluconolactonase/LRE-like region" evidence="2">
    <location>
        <begin position="18"/>
        <end position="253"/>
    </location>
</feature>
<dbReference type="InterPro" id="IPR005511">
    <property type="entry name" value="SMP-30"/>
</dbReference>
<dbReference type="SUPFAM" id="SSF63829">
    <property type="entry name" value="Calcium-dependent phosphotriesterase"/>
    <property type="match status" value="1"/>
</dbReference>
<proteinExistence type="inferred from homology"/>
<dbReference type="PANTHER" id="PTHR10907">
    <property type="entry name" value="REGUCALCIN"/>
    <property type="match status" value="1"/>
</dbReference>
<sequence length="287" mass="30820">MPRTLHAEPVVRDRAHLNESPLWDDRHRMLRWVDILAGRVHGWDPATGERTLFEAGLPVGAVALREAGGLVLAVADGFALFDGERTTRIADLDSEGGELRMNDAVCDPEGRLLAGTMAYSHEPGRGTLHRLDADHTVHTALASVTISNGLDWSADGETAYYADSPTREVRAYRYREGRLLDPRPFVTTEGGVPDGLAVDAEGGVWVAVAFAGTVCRYLPDGTLDTVVRVPATVTTSCAFGGPDLDTLYITTATENLTPAQLAEQPLAGGIFACEPGVRGRAANRYRG</sequence>
<dbReference type="InterPro" id="IPR013658">
    <property type="entry name" value="SGL"/>
</dbReference>
<dbReference type="PANTHER" id="PTHR10907:SF47">
    <property type="entry name" value="REGUCALCIN"/>
    <property type="match status" value="1"/>
</dbReference>
<evidence type="ECO:0000313" key="3">
    <source>
        <dbReference type="EMBL" id="GAA1116684.1"/>
    </source>
</evidence>
<evidence type="ECO:0000256" key="1">
    <source>
        <dbReference type="ARBA" id="ARBA00008853"/>
    </source>
</evidence>
<dbReference type="Proteomes" id="UP001499987">
    <property type="component" value="Unassembled WGS sequence"/>
</dbReference>
<name>A0ABN1U3U1_9ACTN</name>
<evidence type="ECO:0000259" key="2">
    <source>
        <dbReference type="Pfam" id="PF08450"/>
    </source>
</evidence>
<keyword evidence="4" id="KW-1185">Reference proteome</keyword>
<dbReference type="InterPro" id="IPR011042">
    <property type="entry name" value="6-blade_b-propeller_TolB-like"/>
</dbReference>
<reference evidence="3 4" key="1">
    <citation type="journal article" date="2019" name="Int. J. Syst. Evol. Microbiol.">
        <title>The Global Catalogue of Microorganisms (GCM) 10K type strain sequencing project: providing services to taxonomists for standard genome sequencing and annotation.</title>
        <authorList>
            <consortium name="The Broad Institute Genomics Platform"/>
            <consortium name="The Broad Institute Genome Sequencing Center for Infectious Disease"/>
            <person name="Wu L."/>
            <person name="Ma J."/>
        </authorList>
    </citation>
    <scope>NUCLEOTIDE SEQUENCE [LARGE SCALE GENOMIC DNA]</scope>
    <source>
        <strain evidence="3 4">JCM 13002</strain>
    </source>
</reference>
<dbReference type="Pfam" id="PF08450">
    <property type="entry name" value="SGL"/>
    <property type="match status" value="1"/>
</dbReference>
<dbReference type="EMBL" id="BAAALD010000100">
    <property type="protein sequence ID" value="GAA1116684.1"/>
    <property type="molecule type" value="Genomic_DNA"/>
</dbReference>